<keyword evidence="1" id="KW-0472">Membrane</keyword>
<dbReference type="InterPro" id="IPR035897">
    <property type="entry name" value="Toll_tir_struct_dom_sf"/>
</dbReference>
<accession>A0A167GWQ0</accession>
<reference evidence="3 4" key="1">
    <citation type="submission" date="2016-02" db="EMBL/GenBank/DDBJ databases">
        <title>Ulvibacter sp. LPB0005, isolated from Thais luteostoma.</title>
        <authorList>
            <person name="Shin S.-K."/>
            <person name="Yi H."/>
        </authorList>
    </citation>
    <scope>NUCLEOTIDE SEQUENCE [LARGE SCALE GENOMIC DNA]</scope>
    <source>
        <strain evidence="3 4">LPB0005</strain>
    </source>
</reference>
<sequence>MATENTIFFSYSRENSEFVLQLAQDLRKAGATIWLDQLDITPGSRWDSSIEKALNSSGRLLVVLSCESVVSHNVLDEVSYALEENKVVVPVLLERCDIPFRLRRLQYADFTGDYMKGIKTLTSALHLDSQTASKLEKVAQHTHPNISPQKSNPIKPEVVNEPISSSFQQTTGTPQHTVYPKLPPKKDYTLWYVLGALFLVFMVAIFFFFILGAMIEDPVYYDDY</sequence>
<evidence type="ECO:0000313" key="4">
    <source>
        <dbReference type="Proteomes" id="UP000077013"/>
    </source>
</evidence>
<keyword evidence="4" id="KW-1185">Reference proteome</keyword>
<feature type="transmembrane region" description="Helical" evidence="1">
    <location>
        <begin position="190"/>
        <end position="215"/>
    </location>
</feature>
<name>A0A167GWQ0_9FLAO</name>
<comment type="caution">
    <text evidence="3">The sequence shown here is derived from an EMBL/GenBank/DDBJ whole genome shotgun (WGS) entry which is preliminary data.</text>
</comment>
<protein>
    <recommendedName>
        <fullName evidence="2">TIR domain-containing protein</fullName>
    </recommendedName>
</protein>
<dbReference type="RefSeq" id="WP_068592730.1">
    <property type="nucleotide sequence ID" value="NZ_LRXL01000045.1"/>
</dbReference>
<gene>
    <name evidence="3" type="ORF">ULVI_10875</name>
</gene>
<proteinExistence type="predicted"/>
<dbReference type="Proteomes" id="UP000077013">
    <property type="component" value="Unassembled WGS sequence"/>
</dbReference>
<keyword evidence="1" id="KW-1133">Transmembrane helix</keyword>
<evidence type="ECO:0000259" key="2">
    <source>
        <dbReference type="PROSITE" id="PS50104"/>
    </source>
</evidence>
<keyword evidence="1" id="KW-0812">Transmembrane</keyword>
<dbReference type="SMART" id="SM00255">
    <property type="entry name" value="TIR"/>
    <property type="match status" value="1"/>
</dbReference>
<evidence type="ECO:0000256" key="1">
    <source>
        <dbReference type="SAM" id="Phobius"/>
    </source>
</evidence>
<dbReference type="SUPFAM" id="SSF52200">
    <property type="entry name" value="Toll/Interleukin receptor TIR domain"/>
    <property type="match status" value="1"/>
</dbReference>
<feature type="domain" description="TIR" evidence="2">
    <location>
        <begin position="3"/>
        <end position="125"/>
    </location>
</feature>
<dbReference type="GO" id="GO:0007165">
    <property type="term" value="P:signal transduction"/>
    <property type="evidence" value="ECO:0007669"/>
    <property type="project" value="InterPro"/>
</dbReference>
<dbReference type="EMBL" id="LRXL01000045">
    <property type="protein sequence ID" value="OAB77984.1"/>
    <property type="molecule type" value="Genomic_DNA"/>
</dbReference>
<dbReference type="InterPro" id="IPR000157">
    <property type="entry name" value="TIR_dom"/>
</dbReference>
<evidence type="ECO:0000313" key="3">
    <source>
        <dbReference type="EMBL" id="OAB77984.1"/>
    </source>
</evidence>
<dbReference type="PROSITE" id="PS50104">
    <property type="entry name" value="TIR"/>
    <property type="match status" value="1"/>
</dbReference>
<dbReference type="Pfam" id="PF13676">
    <property type="entry name" value="TIR_2"/>
    <property type="match status" value="1"/>
</dbReference>
<dbReference type="Gene3D" id="3.40.50.10140">
    <property type="entry name" value="Toll/interleukin-1 receptor homology (TIR) domain"/>
    <property type="match status" value="1"/>
</dbReference>
<dbReference type="STRING" id="1763537.ULVI_10875"/>
<dbReference type="OrthoDB" id="1098242at2"/>
<organism evidence="3 4">
    <name type="scientific">Cochleicola gelatinilyticus</name>
    <dbReference type="NCBI Taxonomy" id="1763537"/>
    <lineage>
        <taxon>Bacteria</taxon>
        <taxon>Pseudomonadati</taxon>
        <taxon>Bacteroidota</taxon>
        <taxon>Flavobacteriia</taxon>
        <taxon>Flavobacteriales</taxon>
        <taxon>Flavobacteriaceae</taxon>
        <taxon>Cochleicola</taxon>
    </lineage>
</organism>
<dbReference type="AlphaFoldDB" id="A0A167GWQ0"/>